<protein>
    <submittedName>
        <fullName evidence="2">IS629 orfA</fullName>
    </submittedName>
</protein>
<evidence type="ECO:0000313" key="2">
    <source>
        <dbReference type="EMBL" id="AHY69794.1"/>
    </source>
</evidence>
<sequence length="119" mass="13795">MMPLLDKLREQYGVRPVCSELHIAPSTYYHCQQQRHHPDKRSARAQHDDWLKKEIQRVYDENHQVYGVRKVWRQLLREGIRVARCTVARLMAVMGLAGVLRGKRSVRPSAGKPLPQATA</sequence>
<dbReference type="EMBL" id="CP007136">
    <property type="protein sequence ID" value="AHY69794.1"/>
    <property type="molecule type" value="Genomic_DNA"/>
</dbReference>
<feature type="domain" description="HTH-like" evidence="1">
    <location>
        <begin position="47"/>
        <end position="104"/>
    </location>
</feature>
<accession>A0ABC7ZPQ6</accession>
<dbReference type="AlphaFoldDB" id="A0ABC7ZPQ6"/>
<organism evidence="2 3">
    <name type="scientific">Escherichia coli O145:H28 (strain RM12581)</name>
    <dbReference type="NCBI Taxonomy" id="1248823"/>
    <lineage>
        <taxon>Bacteria</taxon>
        <taxon>Pseudomonadati</taxon>
        <taxon>Pseudomonadota</taxon>
        <taxon>Gammaproteobacteria</taxon>
        <taxon>Enterobacterales</taxon>
        <taxon>Enterobacteriaceae</taxon>
        <taxon>Escherichia</taxon>
    </lineage>
</organism>
<name>A0ABC7ZPQ6_ECOLR</name>
<evidence type="ECO:0000313" key="3">
    <source>
        <dbReference type="Proteomes" id="UP000025231"/>
    </source>
</evidence>
<evidence type="ECO:0000259" key="1">
    <source>
        <dbReference type="Pfam" id="PF13276"/>
    </source>
</evidence>
<dbReference type="Proteomes" id="UP000025231">
    <property type="component" value="Chromosome"/>
</dbReference>
<proteinExistence type="predicted"/>
<reference evidence="2 3" key="1">
    <citation type="journal article" date="2014" name="Genome Announc.">
        <title>Complete Genome Sequences of Two Escherichia coli O145:H28 Outbreak Strains of Food Origin.</title>
        <authorList>
            <person name="Cooper K.K."/>
            <person name="Mandrell R.E."/>
            <person name="Louie J.W."/>
            <person name="Korlach J."/>
            <person name="Clark T.A."/>
            <person name="Parker C.T."/>
            <person name="Huynh S."/>
            <person name="Chain P.S."/>
            <person name="Ahmed S."/>
            <person name="Carter M.Q."/>
        </authorList>
    </citation>
    <scope>NUCLEOTIDE SEQUENCE [LARGE SCALE GENOMIC DNA]</scope>
    <source>
        <strain evidence="2 3">RM12581</strain>
    </source>
</reference>
<dbReference type="Pfam" id="PF13276">
    <property type="entry name" value="HTH_21"/>
    <property type="match status" value="1"/>
</dbReference>
<gene>
    <name evidence="2" type="ORF">ECRM12581_6320</name>
</gene>
<dbReference type="InterPro" id="IPR025948">
    <property type="entry name" value="HTH-like_dom"/>
</dbReference>